<proteinExistence type="predicted"/>
<protein>
    <submittedName>
        <fullName evidence="1">Uncharacterized protein</fullName>
    </submittedName>
</protein>
<organism evidence="1 2">
    <name type="scientific">Tanacetum coccineum</name>
    <dbReference type="NCBI Taxonomy" id="301880"/>
    <lineage>
        <taxon>Eukaryota</taxon>
        <taxon>Viridiplantae</taxon>
        <taxon>Streptophyta</taxon>
        <taxon>Embryophyta</taxon>
        <taxon>Tracheophyta</taxon>
        <taxon>Spermatophyta</taxon>
        <taxon>Magnoliopsida</taxon>
        <taxon>eudicotyledons</taxon>
        <taxon>Gunneridae</taxon>
        <taxon>Pentapetalae</taxon>
        <taxon>asterids</taxon>
        <taxon>campanulids</taxon>
        <taxon>Asterales</taxon>
        <taxon>Asteraceae</taxon>
        <taxon>Asteroideae</taxon>
        <taxon>Anthemideae</taxon>
        <taxon>Anthemidinae</taxon>
        <taxon>Tanacetum</taxon>
    </lineage>
</organism>
<evidence type="ECO:0000313" key="1">
    <source>
        <dbReference type="EMBL" id="GJT72175.1"/>
    </source>
</evidence>
<keyword evidence="2" id="KW-1185">Reference proteome</keyword>
<sequence>QTTEQRAKCSEHLGKSKKEMDIVKDRISYSGGKLDKGKLHMQGLISLMKDMVSFLDAANIFEIIKAEGDKVSLEEDMELELAEEAKAKAAKEAKAAEETTKIP</sequence>
<name>A0ABQ5G9J5_9ASTR</name>
<comment type="caution">
    <text evidence="1">The sequence shown here is derived from an EMBL/GenBank/DDBJ whole genome shotgun (WGS) entry which is preliminary data.</text>
</comment>
<dbReference type="EMBL" id="BQNB010018233">
    <property type="protein sequence ID" value="GJT72175.1"/>
    <property type="molecule type" value="Genomic_DNA"/>
</dbReference>
<accession>A0ABQ5G9J5</accession>
<reference evidence="1" key="1">
    <citation type="journal article" date="2022" name="Int. J. Mol. Sci.">
        <title>Draft Genome of Tanacetum Coccineum: Genomic Comparison of Closely Related Tanacetum-Family Plants.</title>
        <authorList>
            <person name="Yamashiro T."/>
            <person name="Shiraishi A."/>
            <person name="Nakayama K."/>
            <person name="Satake H."/>
        </authorList>
    </citation>
    <scope>NUCLEOTIDE SEQUENCE</scope>
</reference>
<feature type="non-terminal residue" evidence="1">
    <location>
        <position position="1"/>
    </location>
</feature>
<evidence type="ECO:0000313" key="2">
    <source>
        <dbReference type="Proteomes" id="UP001151760"/>
    </source>
</evidence>
<gene>
    <name evidence="1" type="ORF">Tco_1031461</name>
</gene>
<reference evidence="1" key="2">
    <citation type="submission" date="2022-01" db="EMBL/GenBank/DDBJ databases">
        <authorList>
            <person name="Yamashiro T."/>
            <person name="Shiraishi A."/>
            <person name="Satake H."/>
            <person name="Nakayama K."/>
        </authorList>
    </citation>
    <scope>NUCLEOTIDE SEQUENCE</scope>
</reference>
<dbReference type="Proteomes" id="UP001151760">
    <property type="component" value="Unassembled WGS sequence"/>
</dbReference>